<keyword evidence="6 8" id="KW-0560">Oxidoreductase</keyword>
<dbReference type="RefSeq" id="WP_267931343.1">
    <property type="nucleotide sequence ID" value="NZ_CP113257.1"/>
</dbReference>
<keyword evidence="6" id="KW-0521">NADP</keyword>
<dbReference type="Gene3D" id="3.90.25.10">
    <property type="entry name" value="UDP-galactose 4-epimerase, domain 1"/>
    <property type="match status" value="1"/>
</dbReference>
<dbReference type="InterPro" id="IPR005913">
    <property type="entry name" value="dTDP_dehydrorham_reduct"/>
</dbReference>
<dbReference type="EMBL" id="CP113257">
    <property type="protein sequence ID" value="WAE52190.1"/>
    <property type="molecule type" value="Genomic_DNA"/>
</dbReference>
<dbReference type="InterPro" id="IPR029903">
    <property type="entry name" value="RmlD-like-bd"/>
</dbReference>
<comment type="cofactor">
    <cofactor evidence="6">
        <name>Mg(2+)</name>
        <dbReference type="ChEBI" id="CHEBI:18420"/>
    </cofactor>
    <text evidence="6">Binds 1 Mg(2+) ion per monomer.</text>
</comment>
<dbReference type="SUPFAM" id="SSF51735">
    <property type="entry name" value="NAD(P)-binding Rossmann-fold domains"/>
    <property type="match status" value="1"/>
</dbReference>
<evidence type="ECO:0000256" key="6">
    <source>
        <dbReference type="RuleBase" id="RU364082"/>
    </source>
</evidence>
<dbReference type="AlphaFoldDB" id="A0AA47E114"/>
<dbReference type="NCBIfam" id="TIGR01214">
    <property type="entry name" value="rmlD"/>
    <property type="match status" value="1"/>
</dbReference>
<feature type="domain" description="RmlD-like substrate binding" evidence="7">
    <location>
        <begin position="1"/>
        <end position="295"/>
    </location>
</feature>
<reference evidence="8" key="1">
    <citation type="submission" date="2022-11" db="EMBL/GenBank/DDBJ databases">
        <title>Genomic of Pseudomonas TF18.</title>
        <authorList>
            <person name="Liu T."/>
        </authorList>
    </citation>
    <scope>NUCLEOTIDE SEQUENCE</scope>
    <source>
        <strain evidence="8">TF18</strain>
    </source>
</reference>
<comment type="pathway">
    <text evidence="1 6">Carbohydrate biosynthesis; dTDP-L-rhamnose biosynthesis.</text>
</comment>
<gene>
    <name evidence="8" type="primary">rfbD</name>
    <name evidence="8" type="ORF">OSV15_21425</name>
</gene>
<proteinExistence type="inferred from homology"/>
<evidence type="ECO:0000256" key="5">
    <source>
        <dbReference type="ARBA" id="ARBA00048200"/>
    </source>
</evidence>
<evidence type="ECO:0000256" key="4">
    <source>
        <dbReference type="ARBA" id="ARBA00017099"/>
    </source>
</evidence>
<dbReference type="GO" id="GO:0008831">
    <property type="term" value="F:dTDP-4-dehydrorhamnose reductase activity"/>
    <property type="evidence" value="ECO:0007669"/>
    <property type="project" value="UniProtKB-EC"/>
</dbReference>
<dbReference type="Pfam" id="PF04321">
    <property type="entry name" value="RmlD_sub_bind"/>
    <property type="match status" value="1"/>
</dbReference>
<dbReference type="Proteomes" id="UP001164632">
    <property type="component" value="Chromosome"/>
</dbReference>
<dbReference type="InterPro" id="IPR036291">
    <property type="entry name" value="NAD(P)-bd_dom_sf"/>
</dbReference>
<protein>
    <recommendedName>
        <fullName evidence="4 6">dTDP-4-dehydrorhamnose reductase</fullName>
        <ecNumber evidence="3 6">1.1.1.133</ecNumber>
    </recommendedName>
</protein>
<evidence type="ECO:0000256" key="2">
    <source>
        <dbReference type="ARBA" id="ARBA00010944"/>
    </source>
</evidence>
<sequence>MNILLLGANGQVGWELQRALAPLGNLLACDRRRADLTRPGHLGRLVEAQRPDVIVNAAAYTAVDRAESEPQQAHLINAEAVGVLAQAAQRCGALLIHYSTDYIFDGDAVGMQVEDRDTAPLNVYGCTKLEGERLIRAVGCRHLILRTSWVYASRGHNFAKTMLRLAGEREELRIVADQIGAPTSAELIADITAMMLLRMTSDPALAQRACGTYHLAAGGQTSWHEYACYIIRTAAELGMQFRTDPSRILAVESGEFVTAAARPRNSLLDTSRLQQTFGLALPHWTTHARRMLQEVVPIELAARIASDQLSAALQHIQSADAAPTVAIKG</sequence>
<comment type="function">
    <text evidence="6">Catalyzes the reduction of dTDP-6-deoxy-L-lyxo-4-hexulose to yield dTDP-L-rhamnose.</text>
</comment>
<evidence type="ECO:0000313" key="9">
    <source>
        <dbReference type="Proteomes" id="UP001164632"/>
    </source>
</evidence>
<evidence type="ECO:0000313" key="8">
    <source>
        <dbReference type="EMBL" id="WAE52190.1"/>
    </source>
</evidence>
<dbReference type="CDD" id="cd05254">
    <property type="entry name" value="dTDP_HR_like_SDR_e"/>
    <property type="match status" value="1"/>
</dbReference>
<dbReference type="PANTHER" id="PTHR10491:SF4">
    <property type="entry name" value="METHIONINE ADENOSYLTRANSFERASE 2 SUBUNIT BETA"/>
    <property type="match status" value="1"/>
</dbReference>
<comment type="catalytic activity">
    <reaction evidence="5 6">
        <text>dTDP-beta-L-rhamnose + NADP(+) = dTDP-4-dehydro-beta-L-rhamnose + NADPH + H(+)</text>
        <dbReference type="Rhea" id="RHEA:21796"/>
        <dbReference type="ChEBI" id="CHEBI:15378"/>
        <dbReference type="ChEBI" id="CHEBI:57510"/>
        <dbReference type="ChEBI" id="CHEBI:57783"/>
        <dbReference type="ChEBI" id="CHEBI:58349"/>
        <dbReference type="ChEBI" id="CHEBI:62830"/>
        <dbReference type="EC" id="1.1.1.133"/>
    </reaction>
</comment>
<evidence type="ECO:0000256" key="1">
    <source>
        <dbReference type="ARBA" id="ARBA00004781"/>
    </source>
</evidence>
<dbReference type="PANTHER" id="PTHR10491">
    <property type="entry name" value="DTDP-4-DEHYDRORHAMNOSE REDUCTASE"/>
    <property type="match status" value="1"/>
</dbReference>
<dbReference type="EC" id="1.1.1.133" evidence="3 6"/>
<evidence type="ECO:0000259" key="7">
    <source>
        <dbReference type="Pfam" id="PF04321"/>
    </source>
</evidence>
<name>A0AA47E114_9GAMM</name>
<comment type="similarity">
    <text evidence="2 6">Belongs to the dTDP-4-dehydrorhamnose reductase family.</text>
</comment>
<organism evidence="8 9">
    <name type="scientific">Stutzerimonas frequens</name>
    <dbReference type="NCBI Taxonomy" id="2968969"/>
    <lineage>
        <taxon>Bacteria</taxon>
        <taxon>Pseudomonadati</taxon>
        <taxon>Pseudomonadota</taxon>
        <taxon>Gammaproteobacteria</taxon>
        <taxon>Pseudomonadales</taxon>
        <taxon>Pseudomonadaceae</taxon>
        <taxon>Stutzerimonas</taxon>
    </lineage>
</organism>
<dbReference type="Gene3D" id="3.40.50.720">
    <property type="entry name" value="NAD(P)-binding Rossmann-like Domain"/>
    <property type="match status" value="1"/>
</dbReference>
<dbReference type="GO" id="GO:0005829">
    <property type="term" value="C:cytosol"/>
    <property type="evidence" value="ECO:0007669"/>
    <property type="project" value="TreeGrafter"/>
</dbReference>
<dbReference type="GO" id="GO:0019305">
    <property type="term" value="P:dTDP-rhamnose biosynthetic process"/>
    <property type="evidence" value="ECO:0007669"/>
    <property type="project" value="TreeGrafter"/>
</dbReference>
<dbReference type="NCBIfam" id="NF007440">
    <property type="entry name" value="PRK09987.1"/>
    <property type="match status" value="1"/>
</dbReference>
<accession>A0AA47E114</accession>
<evidence type="ECO:0000256" key="3">
    <source>
        <dbReference type="ARBA" id="ARBA00012929"/>
    </source>
</evidence>